<dbReference type="eggNOG" id="COG1724">
    <property type="taxonomic scope" value="Bacteria"/>
</dbReference>
<keyword evidence="8" id="KW-0175">Coiled coil</keyword>
<feature type="transmembrane region" description="Helical" evidence="9">
    <location>
        <begin position="199"/>
        <end position="224"/>
    </location>
</feature>
<evidence type="ECO:0000256" key="5">
    <source>
        <dbReference type="ARBA" id="ARBA00022801"/>
    </source>
</evidence>
<dbReference type="GO" id="GO:0004519">
    <property type="term" value="F:endonuclease activity"/>
    <property type="evidence" value="ECO:0007669"/>
    <property type="project" value="UniProtKB-KW"/>
</dbReference>
<comment type="similarity">
    <text evidence="1">Belongs to the HicA mRNA interferase family.</text>
</comment>
<evidence type="ECO:0000256" key="6">
    <source>
        <dbReference type="ARBA" id="ARBA00022884"/>
    </source>
</evidence>
<proteinExistence type="inferred from homology"/>
<keyword evidence="9" id="KW-1133">Transmembrane helix</keyword>
<evidence type="ECO:0000256" key="3">
    <source>
        <dbReference type="ARBA" id="ARBA00022722"/>
    </source>
</evidence>
<gene>
    <name evidence="10" type="ordered locus">cce_3155</name>
</gene>
<dbReference type="AlphaFoldDB" id="B1WXG2"/>
<dbReference type="GO" id="GO:0003729">
    <property type="term" value="F:mRNA binding"/>
    <property type="evidence" value="ECO:0007669"/>
    <property type="project" value="InterPro"/>
</dbReference>
<dbReference type="Pfam" id="PF07927">
    <property type="entry name" value="HicA_toxin"/>
    <property type="match status" value="1"/>
</dbReference>
<sequence length="568" mass="67291">MIFRILRKQLSYRQVAVIIGRLLIIEFVLLGFGILAISKHYYTYEHHSFSQLQSIEHTKVFPTLPLALSYAITNNQTAQINDILNADYGLWKLVITDPEGKKVITYSQKNLEQEIGFIDNRLPENLNSYSYHLLINPSSPNAQDYYFGDNQSLNKLDEFINSKMLLGRVYYIGNISYNFQQELLQWLGNPFANNSRFPIYNLTILLFIIGGLFIWSFSEFFLAYRLLTHREKEQLSQRLKLEKELVKQEIEKRQIADQNQEIFKNKQIQLQKEITILQNNLKEKIAQNSRLIEEREKEQEKLEELENSQTQKIKNLQTIIEEYEKEILILEVWQDKSQELEEIKQEKNNLLVELSEYENLERESKKQIKSLRHKIELLMNQKQEAEQKINDLQEVQLSNKTSIQEREEMIQQEFERQINLVKLESEYAFEEAQNIEQEKEKILLQNKAIREQLNSEIEKNKYLEFALESYKKEKDEITQELTINNNSNYPSIPTSYLTNISSRKAIKAFQKLGFEKDRHNGDHFILKKTETNTITVPIPHPRQELNPLTLKNILIQTNTCLEDFLDNL</sequence>
<dbReference type="OrthoDB" id="428517at2"/>
<evidence type="ECO:0000256" key="2">
    <source>
        <dbReference type="ARBA" id="ARBA00022649"/>
    </source>
</evidence>
<keyword evidence="7" id="KW-0346">Stress response</keyword>
<dbReference type="STRING" id="43989.cce_3155"/>
<keyword evidence="2" id="KW-1277">Toxin-antitoxin system</keyword>
<organism evidence="10 11">
    <name type="scientific">Crocosphaera subtropica (strain ATCC 51142 / BH68)</name>
    <name type="common">Cyanothece sp. (strain ATCC 51142)</name>
    <dbReference type="NCBI Taxonomy" id="43989"/>
    <lineage>
        <taxon>Bacteria</taxon>
        <taxon>Bacillati</taxon>
        <taxon>Cyanobacteriota</taxon>
        <taxon>Cyanophyceae</taxon>
        <taxon>Oscillatoriophycideae</taxon>
        <taxon>Chroococcales</taxon>
        <taxon>Aphanothecaceae</taxon>
        <taxon>Crocosphaera</taxon>
        <taxon>Crocosphaera subtropica</taxon>
    </lineage>
</organism>
<evidence type="ECO:0000256" key="1">
    <source>
        <dbReference type="ARBA" id="ARBA00006620"/>
    </source>
</evidence>
<evidence type="ECO:0000256" key="7">
    <source>
        <dbReference type="ARBA" id="ARBA00023016"/>
    </source>
</evidence>
<keyword evidence="3" id="KW-0540">Nuclease</keyword>
<dbReference type="EMBL" id="CP000806">
    <property type="protein sequence ID" value="ACB52503.1"/>
    <property type="molecule type" value="Genomic_DNA"/>
</dbReference>
<dbReference type="Proteomes" id="UP000001203">
    <property type="component" value="Chromosome circular"/>
</dbReference>
<dbReference type="eggNOG" id="COG1196">
    <property type="taxonomic scope" value="Bacteria"/>
</dbReference>
<keyword evidence="4" id="KW-0255">Endonuclease</keyword>
<dbReference type="HOGENOM" id="CLU_479607_0_0_3"/>
<keyword evidence="9" id="KW-0812">Transmembrane</keyword>
<evidence type="ECO:0000256" key="8">
    <source>
        <dbReference type="SAM" id="Coils"/>
    </source>
</evidence>
<name>B1WXG2_CROS5</name>
<evidence type="ECO:0000256" key="4">
    <source>
        <dbReference type="ARBA" id="ARBA00022759"/>
    </source>
</evidence>
<keyword evidence="6" id="KW-0694">RNA-binding</keyword>
<keyword evidence="9" id="KW-0472">Membrane</keyword>
<feature type="transmembrane region" description="Helical" evidence="9">
    <location>
        <begin position="12"/>
        <end position="37"/>
    </location>
</feature>
<evidence type="ECO:0008006" key="12">
    <source>
        <dbReference type="Google" id="ProtNLM"/>
    </source>
</evidence>
<dbReference type="GO" id="GO:0016787">
    <property type="term" value="F:hydrolase activity"/>
    <property type="evidence" value="ECO:0007669"/>
    <property type="project" value="UniProtKB-KW"/>
</dbReference>
<evidence type="ECO:0000313" key="10">
    <source>
        <dbReference type="EMBL" id="ACB52503.1"/>
    </source>
</evidence>
<evidence type="ECO:0000313" key="11">
    <source>
        <dbReference type="Proteomes" id="UP000001203"/>
    </source>
</evidence>
<dbReference type="KEGG" id="cyt:cce_3155"/>
<keyword evidence="11" id="KW-1185">Reference proteome</keyword>
<accession>B1WXG2</accession>
<dbReference type="SUPFAM" id="SSF54786">
    <property type="entry name" value="YcfA/nrd intein domain"/>
    <property type="match status" value="1"/>
</dbReference>
<protein>
    <recommendedName>
        <fullName evidence="12">YcfA-like protein</fullName>
    </recommendedName>
</protein>
<dbReference type="InterPro" id="IPR012933">
    <property type="entry name" value="HicA_mRNA_interferase"/>
</dbReference>
<feature type="coiled-coil region" evidence="8">
    <location>
        <begin position="229"/>
        <end position="480"/>
    </location>
</feature>
<dbReference type="RefSeq" id="WP_009547476.1">
    <property type="nucleotide sequence ID" value="NC_010546.1"/>
</dbReference>
<evidence type="ECO:0000256" key="9">
    <source>
        <dbReference type="SAM" id="Phobius"/>
    </source>
</evidence>
<dbReference type="Gene3D" id="3.30.920.30">
    <property type="entry name" value="Hypothetical protein"/>
    <property type="match status" value="1"/>
</dbReference>
<dbReference type="InterPro" id="IPR038570">
    <property type="entry name" value="HicA_sf"/>
</dbReference>
<reference evidence="10 11" key="1">
    <citation type="journal article" date="2008" name="Proc. Natl. Acad. Sci. U.S.A.">
        <title>The genome of Cyanothece 51142, a unicellular diazotrophic cyanobacterium important in the marine nitrogen cycle.</title>
        <authorList>
            <person name="Welsh E.A."/>
            <person name="Liberton M."/>
            <person name="Stoeckel J."/>
            <person name="Loh T."/>
            <person name="Elvitigala T."/>
            <person name="Wang C."/>
            <person name="Wollam A."/>
            <person name="Fulton R.S."/>
            <person name="Clifton S.W."/>
            <person name="Jacobs J.M."/>
            <person name="Aurora R."/>
            <person name="Ghosh B.K."/>
            <person name="Sherman L.A."/>
            <person name="Smith R.D."/>
            <person name="Wilson R.K."/>
            <person name="Pakrasi H.B."/>
        </authorList>
    </citation>
    <scope>NUCLEOTIDE SEQUENCE [LARGE SCALE GENOMIC DNA]</scope>
    <source>
        <strain evidence="11">ATCC 51142 / BH68</strain>
    </source>
</reference>
<keyword evidence="5" id="KW-0378">Hydrolase</keyword>